<evidence type="ECO:0000256" key="7">
    <source>
        <dbReference type="SAM" id="MobiDB-lite"/>
    </source>
</evidence>
<keyword evidence="3" id="KW-0498">Mitosis</keyword>
<keyword evidence="9" id="KW-1185">Reference proteome</keyword>
<keyword evidence="2" id="KW-0132">Cell division</keyword>
<sequence length="1221" mass="137671">MVKPQLVELNFRQKLTGSAAELLRKLKELQGELKSLEQEGVDTSSITPIAKQLIDSTVVNHKDRGVRIYAACCIADILRLYAPEAPYTEKNLKIIFKFFTIELAHISDPKGTYFSMYYYLLESLSAVRSIALITYLKNADEIMIDLVKSMFDAVRPEQEKNVQICISELLRCIVEEAEALPQDIVDTILAQFLHREKFSNPAAYRLACDLGTQCTEKLQRYVCQYFSDILSTADGREFKRKELEDFRTVHKLVVEINSASPALLLNVIPQLEEELKLADVTIRSLATQSLGIMFAEKSSQLPTQYESTWKAWLQRRNDKVPQVRLIWVESLVDLIKTHGTLAKELREGLEQKIVDPDERIRAATCKVIGEFDYETSLHHIQKSTLTQVGHRCRDKKKSVSKEAINALSVLYSQAYPEIENGTQASISQFGWMPSAILHAVYVNDVEVFTYVDSAVFSTLFPPHGSATSRTRRLVTAFAALDDKGRTGLLSVLKRSIETRSAMAVFLRLLQQQQESISSNPEGAEEIDNKIGSIIKIISDRLPEPAKCSLLLHKYVKFHDEQLFKSISDCMDSSLSVKEIRKAGKDTLSRIESIAPPALEVFTILIQRISLTIANSEILSELINNVADSEEYRGVSGELLRVISTVIPDIFKTNLVRITSLLHDKEFAGASDSLHTLAEFAKQFPNSVPADAKAKSTLQSFLERGSVVQASHATIVLASIPDNEKMCMAIVQAISDRLDVTSERLLIDLTILSKMAQYCPQAFEACSSEVVSFIIKKLITTNISSQKDMYPPEYDWVEKNDLDQYTLSKIMGLKVLVNRAIALLSRNPELAQEAARPVFKLLWTIITHKGEVAQEQNTNAVLKGYLRLNAARFILKLTRDRPEYEKMVSVHEYVQLALCSQDPIYRVRQGITSRIMKYIHAKGLHVRYLAVLILAAHEPELEGRTEIRRFLTNLSRSQEIADNKLMMNELTIARVLHLLANHPDFAPRGARDDNVFSDDTDDHTLDDINLATRYIEYYLEAMANAENVSLIFYIVSMLKTVKFASPNERTRNLYILSDLAQYLIQEKCRPHNWILASYPGQVRLPRELFTPLGQSETSVEISKKNYLSQEWVRAREHKTERRPKQLAAPAPLEKKMGQASKRRSRSPSSSGEGHEDGQVDSDGEQSDSAGRGRGNKGVKRSKKAKTTERPPVEPTRRMASRAAKAKTVYAETNVGESGEDSS</sequence>
<feature type="region of interest" description="Disordered" evidence="7">
    <location>
        <begin position="1113"/>
        <end position="1221"/>
    </location>
</feature>
<proteinExistence type="predicted"/>
<evidence type="ECO:0000256" key="5">
    <source>
        <dbReference type="ARBA" id="ARBA00023306"/>
    </source>
</evidence>
<keyword evidence="4" id="KW-0539">Nucleus</keyword>
<dbReference type="InterPro" id="IPR011989">
    <property type="entry name" value="ARM-like"/>
</dbReference>
<comment type="caution">
    <text evidence="8">The sequence shown here is derived from an EMBL/GenBank/DDBJ whole genome shotgun (WGS) entry which is preliminary data.</text>
</comment>
<evidence type="ECO:0000256" key="3">
    <source>
        <dbReference type="ARBA" id="ARBA00022776"/>
    </source>
</evidence>
<dbReference type="GO" id="GO:0005634">
    <property type="term" value="C:nucleus"/>
    <property type="evidence" value="ECO:0007669"/>
    <property type="project" value="UniProtKB-SubCell"/>
</dbReference>
<keyword evidence="5" id="KW-0131">Cell cycle</keyword>
<gene>
    <name evidence="8" type="ORF">EMPS_06264</name>
</gene>
<feature type="coiled-coil region" evidence="6">
    <location>
        <begin position="12"/>
        <end position="39"/>
    </location>
</feature>
<accession>A0A9P3HC79</accession>
<dbReference type="CDD" id="cd19953">
    <property type="entry name" value="PDS5"/>
    <property type="match status" value="1"/>
</dbReference>
<keyword evidence="6" id="KW-0175">Coiled coil</keyword>
<dbReference type="Proteomes" id="UP000827284">
    <property type="component" value="Unassembled WGS sequence"/>
</dbReference>
<evidence type="ECO:0000313" key="8">
    <source>
        <dbReference type="EMBL" id="GJJ73906.1"/>
    </source>
</evidence>
<dbReference type="PANTHER" id="PTHR12663">
    <property type="entry name" value="ANDROGEN INDUCED INHIBITOR OF PROLIFERATION AS3 / PDS5-RELATED"/>
    <property type="match status" value="1"/>
</dbReference>
<dbReference type="Gene3D" id="1.25.10.10">
    <property type="entry name" value="Leucine-rich Repeat Variant"/>
    <property type="match status" value="1"/>
</dbReference>
<dbReference type="OrthoDB" id="200660at2759"/>
<comment type="subcellular location">
    <subcellularLocation>
        <location evidence="1">Nucleus</location>
    </subcellularLocation>
</comment>
<dbReference type="EMBL" id="BQFW01000008">
    <property type="protein sequence ID" value="GJJ73906.1"/>
    <property type="molecule type" value="Genomic_DNA"/>
</dbReference>
<dbReference type="AlphaFoldDB" id="A0A9P3HC79"/>
<evidence type="ECO:0000256" key="4">
    <source>
        <dbReference type="ARBA" id="ARBA00023242"/>
    </source>
</evidence>
<dbReference type="InterPro" id="IPR016024">
    <property type="entry name" value="ARM-type_fold"/>
</dbReference>
<dbReference type="GO" id="GO:0051301">
    <property type="term" value="P:cell division"/>
    <property type="evidence" value="ECO:0007669"/>
    <property type="project" value="UniProtKB-KW"/>
</dbReference>
<organism evidence="8 9">
    <name type="scientific">Entomortierella parvispora</name>
    <dbReference type="NCBI Taxonomy" id="205924"/>
    <lineage>
        <taxon>Eukaryota</taxon>
        <taxon>Fungi</taxon>
        <taxon>Fungi incertae sedis</taxon>
        <taxon>Mucoromycota</taxon>
        <taxon>Mortierellomycotina</taxon>
        <taxon>Mortierellomycetes</taxon>
        <taxon>Mortierellales</taxon>
        <taxon>Mortierellaceae</taxon>
        <taxon>Entomortierella</taxon>
    </lineage>
</organism>
<reference evidence="8" key="2">
    <citation type="journal article" date="2022" name="Microbiol. Resour. Announc.">
        <title>Whole-Genome Sequence of Entomortierella parvispora E1425, a Mucoromycotan Fungus Associated with Burkholderiaceae-Related Endosymbiotic Bacteria.</title>
        <authorList>
            <person name="Herlambang A."/>
            <person name="Guo Y."/>
            <person name="Takashima Y."/>
            <person name="Narisawa K."/>
            <person name="Ohta H."/>
            <person name="Nishizawa T."/>
        </authorList>
    </citation>
    <scope>NUCLEOTIDE SEQUENCE</scope>
    <source>
        <strain evidence="8">E1425</strain>
    </source>
</reference>
<evidence type="ECO:0000256" key="6">
    <source>
        <dbReference type="SAM" id="Coils"/>
    </source>
</evidence>
<dbReference type="SUPFAM" id="SSF48371">
    <property type="entry name" value="ARM repeat"/>
    <property type="match status" value="1"/>
</dbReference>
<dbReference type="Pfam" id="PF20168">
    <property type="entry name" value="PDS5"/>
    <property type="match status" value="1"/>
</dbReference>
<feature type="compositionally biased region" description="Basic residues" evidence="7">
    <location>
        <begin position="1172"/>
        <end position="1183"/>
    </location>
</feature>
<evidence type="ECO:0000256" key="2">
    <source>
        <dbReference type="ARBA" id="ARBA00022618"/>
    </source>
</evidence>
<dbReference type="GO" id="GO:0007064">
    <property type="term" value="P:mitotic sister chromatid cohesion"/>
    <property type="evidence" value="ECO:0007669"/>
    <property type="project" value="InterPro"/>
</dbReference>
<dbReference type="GO" id="GO:0000785">
    <property type="term" value="C:chromatin"/>
    <property type="evidence" value="ECO:0007669"/>
    <property type="project" value="TreeGrafter"/>
</dbReference>
<evidence type="ECO:0000313" key="9">
    <source>
        <dbReference type="Proteomes" id="UP000827284"/>
    </source>
</evidence>
<feature type="compositionally biased region" description="Basic and acidic residues" evidence="7">
    <location>
        <begin position="1113"/>
        <end position="1122"/>
    </location>
</feature>
<dbReference type="GO" id="GO:0006281">
    <property type="term" value="P:DNA repair"/>
    <property type="evidence" value="ECO:0007669"/>
    <property type="project" value="TreeGrafter"/>
</dbReference>
<evidence type="ECO:0000256" key="1">
    <source>
        <dbReference type="ARBA" id="ARBA00004123"/>
    </source>
</evidence>
<name>A0A9P3HC79_9FUNG</name>
<feature type="compositionally biased region" description="Basic and acidic residues" evidence="7">
    <location>
        <begin position="1184"/>
        <end position="1195"/>
    </location>
</feature>
<reference evidence="8" key="1">
    <citation type="submission" date="2021-11" db="EMBL/GenBank/DDBJ databases">
        <authorList>
            <person name="Herlambang A."/>
            <person name="Guo Y."/>
            <person name="Takashima Y."/>
            <person name="Nishizawa T."/>
        </authorList>
    </citation>
    <scope>NUCLEOTIDE SEQUENCE</scope>
    <source>
        <strain evidence="8">E1425</strain>
    </source>
</reference>
<protein>
    <submittedName>
        <fullName evidence="8">Sister chromatid cohesion protein PDS5</fullName>
    </submittedName>
</protein>
<dbReference type="InterPro" id="IPR039776">
    <property type="entry name" value="Pds5"/>
</dbReference>
<dbReference type="PANTHER" id="PTHR12663:SF0">
    <property type="entry name" value="PRECOCIOUS DISSOCIATION OF SISTERS 5, ISOFORM A"/>
    <property type="match status" value="1"/>
</dbReference>